<accession>A0A150TVX4</accession>
<feature type="compositionally biased region" description="Low complexity" evidence="1">
    <location>
        <begin position="23"/>
        <end position="41"/>
    </location>
</feature>
<sequence length="376" mass="41188">MRHPLRFALTISLILAGCDGPPNAASDAGSSADASPPLADGGSEDGGETGEDASAPPPGDTLSARYPDDVGIGGDKAVLFHDDFEAGWGRWDGPTADTRTLHIEADPATAHGGRGYLRSTVTTADLEEDTYVSSSTWVTHEHAEAIYWRFHVRFPELAPNPHHWVRMAAGVEGWDASGLANTVPPGDEGFWFDFDTNTDDVFNFYVYWHKMRSGRCNDGTAAPGCAGDQGSTYYYGNVFQPPGQAPFPRDRWFCVEMHARANTVGESDGALAFWIDDVAVGDYRPGHPEGTWLRAEFHTGGCDFSACTPPGPFEGFEFRSSSDVRFKSFMLDAYYERDSDARRRAEMEERGLTVSDARTILYDDVVVATERIGCRR</sequence>
<feature type="signal peptide" evidence="2">
    <location>
        <begin position="1"/>
        <end position="24"/>
    </location>
</feature>
<dbReference type="AlphaFoldDB" id="A0A150TVX4"/>
<comment type="caution">
    <text evidence="3">The sequence shown here is derived from an EMBL/GenBank/DDBJ whole genome shotgun (WGS) entry which is preliminary data.</text>
</comment>
<feature type="region of interest" description="Disordered" evidence="1">
    <location>
        <begin position="23"/>
        <end position="68"/>
    </location>
</feature>
<evidence type="ECO:0000256" key="1">
    <source>
        <dbReference type="SAM" id="MobiDB-lite"/>
    </source>
</evidence>
<dbReference type="EMBL" id="JEME01000858">
    <property type="protein sequence ID" value="KYG08840.1"/>
    <property type="molecule type" value="Genomic_DNA"/>
</dbReference>
<reference evidence="3 4" key="1">
    <citation type="submission" date="2014-02" db="EMBL/GenBank/DDBJ databases">
        <title>The small core and large imbalanced accessory genome model reveals a collaborative survival strategy of Sorangium cellulosum strains in nature.</title>
        <authorList>
            <person name="Han K."/>
            <person name="Peng R."/>
            <person name="Blom J."/>
            <person name="Li Y.-Z."/>
        </authorList>
    </citation>
    <scope>NUCLEOTIDE SEQUENCE [LARGE SCALE GENOMIC DNA]</scope>
    <source>
        <strain evidence="3 4">So0007-03</strain>
    </source>
</reference>
<dbReference type="PROSITE" id="PS51257">
    <property type="entry name" value="PROKAR_LIPOPROTEIN"/>
    <property type="match status" value="1"/>
</dbReference>
<gene>
    <name evidence="3" type="ORF">BE21_21310</name>
</gene>
<keyword evidence="2" id="KW-0732">Signal</keyword>
<protein>
    <recommendedName>
        <fullName evidence="5">Secreted protein</fullName>
    </recommendedName>
</protein>
<name>A0A150TVX4_SORCE</name>
<dbReference type="Gene3D" id="2.60.120.200">
    <property type="match status" value="1"/>
</dbReference>
<evidence type="ECO:0000256" key="2">
    <source>
        <dbReference type="SAM" id="SignalP"/>
    </source>
</evidence>
<evidence type="ECO:0000313" key="4">
    <source>
        <dbReference type="Proteomes" id="UP000075502"/>
    </source>
</evidence>
<evidence type="ECO:0008006" key="5">
    <source>
        <dbReference type="Google" id="ProtNLM"/>
    </source>
</evidence>
<dbReference type="Proteomes" id="UP000075502">
    <property type="component" value="Unassembled WGS sequence"/>
</dbReference>
<organism evidence="3 4">
    <name type="scientific">Sorangium cellulosum</name>
    <name type="common">Polyangium cellulosum</name>
    <dbReference type="NCBI Taxonomy" id="56"/>
    <lineage>
        <taxon>Bacteria</taxon>
        <taxon>Pseudomonadati</taxon>
        <taxon>Myxococcota</taxon>
        <taxon>Polyangia</taxon>
        <taxon>Polyangiales</taxon>
        <taxon>Polyangiaceae</taxon>
        <taxon>Sorangium</taxon>
    </lineage>
</organism>
<feature type="chain" id="PRO_5007569944" description="Secreted protein" evidence="2">
    <location>
        <begin position="25"/>
        <end position="376"/>
    </location>
</feature>
<proteinExistence type="predicted"/>
<evidence type="ECO:0000313" key="3">
    <source>
        <dbReference type="EMBL" id="KYG08840.1"/>
    </source>
</evidence>
<feature type="compositionally biased region" description="Acidic residues" evidence="1">
    <location>
        <begin position="42"/>
        <end position="51"/>
    </location>
</feature>